<evidence type="ECO:0000313" key="3">
    <source>
        <dbReference type="EMBL" id="SFS02272.1"/>
    </source>
</evidence>
<evidence type="ECO:0000313" key="4">
    <source>
        <dbReference type="Proteomes" id="UP000199062"/>
    </source>
</evidence>
<feature type="domain" description="DUF7847" evidence="2">
    <location>
        <begin position="3"/>
        <end position="252"/>
    </location>
</feature>
<dbReference type="InterPro" id="IPR057169">
    <property type="entry name" value="DUF7847"/>
</dbReference>
<dbReference type="RefSeq" id="WP_089816945.1">
    <property type="nucleotide sequence ID" value="NZ_FOZK01000002.1"/>
</dbReference>
<keyword evidence="1" id="KW-0472">Membrane</keyword>
<dbReference type="Proteomes" id="UP000199062">
    <property type="component" value="Unassembled WGS sequence"/>
</dbReference>
<feature type="transmembrane region" description="Helical" evidence="1">
    <location>
        <begin position="135"/>
        <end position="168"/>
    </location>
</feature>
<feature type="transmembrane region" description="Helical" evidence="1">
    <location>
        <begin position="225"/>
        <end position="245"/>
    </location>
</feature>
<dbReference type="STRING" id="767519.SAMN05216559_2621"/>
<dbReference type="EMBL" id="FOZK01000002">
    <property type="protein sequence ID" value="SFS02272.1"/>
    <property type="molecule type" value="Genomic_DNA"/>
</dbReference>
<sequence length="261" mass="27015">MALHVLAAVEQGLSRTFQRNGLLLVAAFVAFGLLGTLASEATTGTYAAFFTEQSEIMTSTDGTTPSPLEPLFDVTSDGIDWHVTTFPPGTVVGLSVLFAVGEEALRIAAIRVFASAETRTIPATLVRRNLAWATLHAVVAGVLVAIATAIGLVLLIIPGIFLALSFYFVRQVIALEDATTSEAMGRAWDLSAGNRLDLVGLAVVVALVGLVASIPPALVGLVSPLAGAVAGAVTSAFVLVFSIAATTRAFEQVRGAEANRP</sequence>
<feature type="transmembrane region" description="Helical" evidence="1">
    <location>
        <begin position="198"/>
        <end position="219"/>
    </location>
</feature>
<proteinExistence type="predicted"/>
<name>A0A1I6LFS1_9EURY</name>
<keyword evidence="1" id="KW-0812">Transmembrane</keyword>
<dbReference type="Pfam" id="PF25231">
    <property type="entry name" value="DUF7847"/>
    <property type="match status" value="1"/>
</dbReference>
<dbReference type="OrthoDB" id="205869at2157"/>
<evidence type="ECO:0000259" key="2">
    <source>
        <dbReference type="Pfam" id="PF25231"/>
    </source>
</evidence>
<organism evidence="3 4">
    <name type="scientific">Halomicrobium zhouii</name>
    <dbReference type="NCBI Taxonomy" id="767519"/>
    <lineage>
        <taxon>Archaea</taxon>
        <taxon>Methanobacteriati</taxon>
        <taxon>Methanobacteriota</taxon>
        <taxon>Stenosarchaea group</taxon>
        <taxon>Halobacteria</taxon>
        <taxon>Halobacteriales</taxon>
        <taxon>Haloarculaceae</taxon>
        <taxon>Halomicrobium</taxon>
    </lineage>
</organism>
<keyword evidence="4" id="KW-1185">Reference proteome</keyword>
<accession>A0A1I6LFS1</accession>
<dbReference type="AlphaFoldDB" id="A0A1I6LFS1"/>
<gene>
    <name evidence="3" type="ORF">SAMN05216559_2621</name>
</gene>
<protein>
    <recommendedName>
        <fullName evidence="2">DUF7847 domain-containing protein</fullName>
    </recommendedName>
</protein>
<reference evidence="3 4" key="1">
    <citation type="submission" date="2016-10" db="EMBL/GenBank/DDBJ databases">
        <authorList>
            <person name="de Groot N.N."/>
        </authorList>
    </citation>
    <scope>NUCLEOTIDE SEQUENCE [LARGE SCALE GENOMIC DNA]</scope>
    <source>
        <strain evidence="3 4">CGMCC 1.10457</strain>
    </source>
</reference>
<evidence type="ECO:0000256" key="1">
    <source>
        <dbReference type="SAM" id="Phobius"/>
    </source>
</evidence>
<keyword evidence="1" id="KW-1133">Transmembrane helix</keyword>
<feature type="transmembrane region" description="Helical" evidence="1">
    <location>
        <begin position="21"/>
        <end position="39"/>
    </location>
</feature>